<dbReference type="Pfam" id="PF01740">
    <property type="entry name" value="STAS"/>
    <property type="match status" value="1"/>
</dbReference>
<dbReference type="AlphaFoldDB" id="T2GCX3"/>
<dbReference type="PANTHER" id="PTHR33495">
    <property type="entry name" value="ANTI-SIGMA FACTOR ANTAGONIST TM_1081-RELATED-RELATED"/>
    <property type="match status" value="1"/>
</dbReference>
<reference evidence="4 5" key="1">
    <citation type="journal article" date="2013" name="J. Bacteriol.">
        <title>Roles of HynAB and Ech, the only two hydrogenases found in the model sulfate reducer Desulfovibrio gigas.</title>
        <authorList>
            <person name="Morais-Silva F.O."/>
            <person name="Santos C.I."/>
            <person name="Rodrigues R."/>
            <person name="Pereira I.A."/>
            <person name="Rodrigues-Pousada C."/>
        </authorList>
    </citation>
    <scope>NUCLEOTIDE SEQUENCE [LARGE SCALE GENOMIC DNA]</scope>
    <source>
        <strain evidence="5">ATCC 19364 / DSM 1382 / NCIMB 9332 / VKM B-1759</strain>
    </source>
</reference>
<dbReference type="KEGG" id="dgg:DGI_2221"/>
<reference evidence="5" key="2">
    <citation type="submission" date="2013-07" db="EMBL/GenBank/DDBJ databases">
        <authorList>
            <person name="Morais-Silva F.O."/>
            <person name="Rezende A.M."/>
            <person name="Pimentel C."/>
            <person name="Resende D.M."/>
            <person name="Santos C.I."/>
            <person name="Clemente C."/>
            <person name="de Oliveira L.M."/>
            <person name="da Silva S.M."/>
            <person name="Costa D.A."/>
            <person name="Varela-Raposo A."/>
            <person name="Horacio E.C.A."/>
            <person name="Matos M."/>
            <person name="Flores O."/>
            <person name="Ruiz J.C."/>
            <person name="Rodrigues-Pousada C."/>
        </authorList>
    </citation>
    <scope>NUCLEOTIDE SEQUENCE [LARGE SCALE GENOMIC DNA]</scope>
    <source>
        <strain evidence="5">ATCC 19364 / DSM 1382 / NCIMB 9332 / VKM B-1759</strain>
    </source>
</reference>
<gene>
    <name evidence="4" type="ORF">DGI_2221</name>
</gene>
<dbReference type="HOGENOM" id="CLU_115403_9_2_7"/>
<dbReference type="PROSITE" id="PS50801">
    <property type="entry name" value="STAS"/>
    <property type="match status" value="1"/>
</dbReference>
<dbReference type="GO" id="GO:0043856">
    <property type="term" value="F:anti-sigma factor antagonist activity"/>
    <property type="evidence" value="ECO:0007669"/>
    <property type="project" value="InterPro"/>
</dbReference>
<name>T2GCX3_MEGG1</name>
<proteinExistence type="inferred from homology"/>
<evidence type="ECO:0000313" key="4">
    <source>
        <dbReference type="EMBL" id="AGW13976.1"/>
    </source>
</evidence>
<sequence length="113" mass="12589">MSVTTRLHGDAAILTVTGRLDTEDTQGLEQYVLQALEEGKTKVVFDFTELDYINSSGLRVLVMAYQRLKKSQGMVAVCGLKDYILEVFEISGYDKLFTLCRHTGDLLQEAPPA</sequence>
<dbReference type="Proteomes" id="UP000016587">
    <property type="component" value="Chromosome"/>
</dbReference>
<protein>
    <recommendedName>
        <fullName evidence="2">Anti-sigma factor antagonist</fullName>
    </recommendedName>
</protein>
<dbReference type="STRING" id="1121448.DGI_2221"/>
<dbReference type="RefSeq" id="WP_021760922.1">
    <property type="nucleotide sequence ID" value="NC_022444.1"/>
</dbReference>
<evidence type="ECO:0000259" key="3">
    <source>
        <dbReference type="PROSITE" id="PS50801"/>
    </source>
</evidence>
<dbReference type="OrthoDB" id="280847at2"/>
<dbReference type="PATRIC" id="fig|1121448.10.peg.2174"/>
<dbReference type="InterPro" id="IPR002645">
    <property type="entry name" value="STAS_dom"/>
</dbReference>
<evidence type="ECO:0000256" key="2">
    <source>
        <dbReference type="RuleBase" id="RU003749"/>
    </source>
</evidence>
<dbReference type="PANTHER" id="PTHR33495:SF2">
    <property type="entry name" value="ANTI-SIGMA FACTOR ANTAGONIST TM_1081-RELATED"/>
    <property type="match status" value="1"/>
</dbReference>
<dbReference type="SUPFAM" id="SSF52091">
    <property type="entry name" value="SpoIIaa-like"/>
    <property type="match status" value="1"/>
</dbReference>
<dbReference type="EMBL" id="CP006585">
    <property type="protein sequence ID" value="AGW13976.1"/>
    <property type="molecule type" value="Genomic_DNA"/>
</dbReference>
<evidence type="ECO:0000256" key="1">
    <source>
        <dbReference type="ARBA" id="ARBA00009013"/>
    </source>
</evidence>
<dbReference type="Gene3D" id="3.30.750.24">
    <property type="entry name" value="STAS domain"/>
    <property type="match status" value="1"/>
</dbReference>
<dbReference type="eggNOG" id="COG1366">
    <property type="taxonomic scope" value="Bacteria"/>
</dbReference>
<comment type="similarity">
    <text evidence="1 2">Belongs to the anti-sigma-factor antagonist family.</text>
</comment>
<dbReference type="InterPro" id="IPR003658">
    <property type="entry name" value="Anti-sigma_ant"/>
</dbReference>
<dbReference type="CDD" id="cd07043">
    <property type="entry name" value="STAS_anti-anti-sigma_factors"/>
    <property type="match status" value="1"/>
</dbReference>
<feature type="domain" description="STAS" evidence="3">
    <location>
        <begin position="1"/>
        <end position="113"/>
    </location>
</feature>
<accession>T2GCX3</accession>
<organism evidence="4 5">
    <name type="scientific">Megalodesulfovibrio gigas (strain ATCC 19364 / DSM 1382 / NCIMB 9332 / VKM B-1759)</name>
    <name type="common">Desulfovibrio gigas</name>
    <dbReference type="NCBI Taxonomy" id="1121448"/>
    <lineage>
        <taxon>Bacteria</taxon>
        <taxon>Pseudomonadati</taxon>
        <taxon>Thermodesulfobacteriota</taxon>
        <taxon>Desulfovibrionia</taxon>
        <taxon>Desulfovibrionales</taxon>
        <taxon>Desulfovibrionaceae</taxon>
        <taxon>Megalodesulfovibrio</taxon>
    </lineage>
</organism>
<dbReference type="NCBIfam" id="TIGR00377">
    <property type="entry name" value="ant_ant_sig"/>
    <property type="match status" value="1"/>
</dbReference>
<dbReference type="InterPro" id="IPR036513">
    <property type="entry name" value="STAS_dom_sf"/>
</dbReference>
<keyword evidence="5" id="KW-1185">Reference proteome</keyword>
<evidence type="ECO:0000313" key="5">
    <source>
        <dbReference type="Proteomes" id="UP000016587"/>
    </source>
</evidence>